<dbReference type="InterPro" id="IPR004119">
    <property type="entry name" value="EcKL"/>
</dbReference>
<evidence type="ECO:0000259" key="1">
    <source>
        <dbReference type="SMART" id="SM00587"/>
    </source>
</evidence>
<reference evidence="2 3" key="1">
    <citation type="journal article" date="2007" name="Nature">
        <title>Evolution of genes and genomes on the Drosophila phylogeny.</title>
        <authorList>
            <consortium name="Drosophila 12 Genomes Consortium"/>
            <person name="Clark A.G."/>
            <person name="Eisen M.B."/>
            <person name="Smith D.R."/>
            <person name="Bergman C.M."/>
            <person name="Oliver B."/>
            <person name="Markow T.A."/>
            <person name="Kaufman T.C."/>
            <person name="Kellis M."/>
            <person name="Gelbart W."/>
            <person name="Iyer V.N."/>
            <person name="Pollard D.A."/>
            <person name="Sackton T.B."/>
            <person name="Larracuente A.M."/>
            <person name="Singh N.D."/>
            <person name="Abad J.P."/>
            <person name="Abt D.N."/>
            <person name="Adryan B."/>
            <person name="Aguade M."/>
            <person name="Akashi H."/>
            <person name="Anderson W.W."/>
            <person name="Aquadro C.F."/>
            <person name="Ardell D.H."/>
            <person name="Arguello R."/>
            <person name="Artieri C.G."/>
            <person name="Barbash D.A."/>
            <person name="Barker D."/>
            <person name="Barsanti P."/>
            <person name="Batterham P."/>
            <person name="Batzoglou S."/>
            <person name="Begun D."/>
            <person name="Bhutkar A."/>
            <person name="Blanco E."/>
            <person name="Bosak S.A."/>
            <person name="Bradley R.K."/>
            <person name="Brand A.D."/>
            <person name="Brent M.R."/>
            <person name="Brooks A.N."/>
            <person name="Brown R.H."/>
            <person name="Butlin R.K."/>
            <person name="Caggese C."/>
            <person name="Calvi B.R."/>
            <person name="Bernardo de Carvalho A."/>
            <person name="Caspi A."/>
            <person name="Castrezana S."/>
            <person name="Celniker S.E."/>
            <person name="Chang J.L."/>
            <person name="Chapple C."/>
            <person name="Chatterji S."/>
            <person name="Chinwalla A."/>
            <person name="Civetta A."/>
            <person name="Clifton S.W."/>
            <person name="Comeron J.M."/>
            <person name="Costello J.C."/>
            <person name="Coyne J.A."/>
            <person name="Daub J."/>
            <person name="David R.G."/>
            <person name="Delcher A.L."/>
            <person name="Delehaunty K."/>
            <person name="Do C.B."/>
            <person name="Ebling H."/>
            <person name="Edwards K."/>
            <person name="Eickbush T."/>
            <person name="Evans J.D."/>
            <person name="Filipski A."/>
            <person name="Findeiss S."/>
            <person name="Freyhult E."/>
            <person name="Fulton L."/>
            <person name="Fulton R."/>
            <person name="Garcia A.C."/>
            <person name="Gardiner A."/>
            <person name="Garfield D.A."/>
            <person name="Garvin B.E."/>
            <person name="Gibson G."/>
            <person name="Gilbert D."/>
            <person name="Gnerre S."/>
            <person name="Godfrey J."/>
            <person name="Good R."/>
            <person name="Gotea V."/>
            <person name="Gravely B."/>
            <person name="Greenberg A.J."/>
            <person name="Griffiths-Jones S."/>
            <person name="Gross S."/>
            <person name="Guigo R."/>
            <person name="Gustafson E.A."/>
            <person name="Haerty W."/>
            <person name="Hahn M.W."/>
            <person name="Halligan D.L."/>
            <person name="Halpern A.L."/>
            <person name="Halter G.M."/>
            <person name="Han M.V."/>
            <person name="Heger A."/>
            <person name="Hillier L."/>
            <person name="Hinrichs A.S."/>
            <person name="Holmes I."/>
            <person name="Hoskins R.A."/>
            <person name="Hubisz M.J."/>
            <person name="Hultmark D."/>
            <person name="Huntley M.A."/>
            <person name="Jaffe D.B."/>
            <person name="Jagadeeshan S."/>
            <person name="Jeck W.R."/>
            <person name="Johnson J."/>
            <person name="Jones C.D."/>
            <person name="Jordan W.C."/>
            <person name="Karpen G.H."/>
            <person name="Kataoka E."/>
            <person name="Keightley P.D."/>
            <person name="Kheradpour P."/>
            <person name="Kirkness E.F."/>
            <person name="Koerich L.B."/>
            <person name="Kristiansen K."/>
            <person name="Kudrna D."/>
            <person name="Kulathinal R.J."/>
            <person name="Kumar S."/>
            <person name="Kwok R."/>
            <person name="Lander E."/>
            <person name="Langley C.H."/>
            <person name="Lapoint R."/>
            <person name="Lazzaro B.P."/>
            <person name="Lee S.J."/>
            <person name="Levesque L."/>
            <person name="Li R."/>
            <person name="Lin C.F."/>
            <person name="Lin M.F."/>
            <person name="Lindblad-Toh K."/>
            <person name="Llopart A."/>
            <person name="Long M."/>
            <person name="Low L."/>
            <person name="Lozovsky E."/>
            <person name="Lu J."/>
            <person name="Luo M."/>
            <person name="Machado C.A."/>
            <person name="Makalowski W."/>
            <person name="Marzo M."/>
            <person name="Matsuda M."/>
            <person name="Matzkin L."/>
            <person name="McAllister B."/>
            <person name="McBride C.S."/>
            <person name="McKernan B."/>
            <person name="McKernan K."/>
            <person name="Mendez-Lago M."/>
            <person name="Minx P."/>
            <person name="Mollenhauer M.U."/>
            <person name="Montooth K."/>
            <person name="Mount S.M."/>
            <person name="Mu X."/>
            <person name="Myers E."/>
            <person name="Negre B."/>
            <person name="Newfeld S."/>
            <person name="Nielsen R."/>
            <person name="Noor M.A."/>
            <person name="O'Grady P."/>
            <person name="Pachter L."/>
            <person name="Papaceit M."/>
            <person name="Parisi M.J."/>
            <person name="Parisi M."/>
            <person name="Parts L."/>
            <person name="Pedersen J.S."/>
            <person name="Pesole G."/>
            <person name="Phillippy A.M."/>
            <person name="Ponting C.P."/>
            <person name="Pop M."/>
            <person name="Porcelli D."/>
            <person name="Powell J.R."/>
            <person name="Prohaska S."/>
            <person name="Pruitt K."/>
            <person name="Puig M."/>
            <person name="Quesneville H."/>
            <person name="Ram K.R."/>
            <person name="Rand D."/>
            <person name="Rasmussen M.D."/>
            <person name="Reed L.K."/>
            <person name="Reenan R."/>
            <person name="Reily A."/>
            <person name="Remington K.A."/>
            <person name="Rieger T.T."/>
            <person name="Ritchie M.G."/>
            <person name="Robin C."/>
            <person name="Rogers Y.H."/>
            <person name="Rohde C."/>
            <person name="Rozas J."/>
            <person name="Rubenfield M.J."/>
            <person name="Ruiz A."/>
            <person name="Russo S."/>
            <person name="Salzberg S.L."/>
            <person name="Sanchez-Gracia A."/>
            <person name="Saranga D.J."/>
            <person name="Sato H."/>
            <person name="Schaeffer S.W."/>
            <person name="Schatz M.C."/>
            <person name="Schlenke T."/>
            <person name="Schwartz R."/>
            <person name="Segarra C."/>
            <person name="Singh R.S."/>
            <person name="Sirot L."/>
            <person name="Sirota M."/>
            <person name="Sisneros N.B."/>
            <person name="Smith C.D."/>
            <person name="Smith T.F."/>
            <person name="Spieth J."/>
            <person name="Stage D.E."/>
            <person name="Stark A."/>
            <person name="Stephan W."/>
            <person name="Strausberg R.L."/>
            <person name="Strempel S."/>
            <person name="Sturgill D."/>
            <person name="Sutton G."/>
            <person name="Sutton G.G."/>
            <person name="Tao W."/>
            <person name="Teichmann S."/>
            <person name="Tobari Y.N."/>
            <person name="Tomimura Y."/>
            <person name="Tsolas J.M."/>
            <person name="Valente V.L."/>
            <person name="Venter E."/>
            <person name="Venter J.C."/>
            <person name="Vicario S."/>
            <person name="Vieira F.G."/>
            <person name="Vilella A.J."/>
            <person name="Villasante A."/>
            <person name="Walenz B."/>
            <person name="Wang J."/>
            <person name="Wasserman M."/>
            <person name="Watts T."/>
            <person name="Wilson D."/>
            <person name="Wilson R.K."/>
            <person name="Wing R.A."/>
            <person name="Wolfner M.F."/>
            <person name="Wong A."/>
            <person name="Wong G.K."/>
            <person name="Wu C.I."/>
            <person name="Wu G."/>
            <person name="Yamamoto D."/>
            <person name="Yang H.P."/>
            <person name="Yang S.P."/>
            <person name="Yorke J.A."/>
            <person name="Yoshida K."/>
            <person name="Zdobnov E."/>
            <person name="Zhang P."/>
            <person name="Zhang Y."/>
            <person name="Zimin A.V."/>
            <person name="Baldwin J."/>
            <person name="Abdouelleil A."/>
            <person name="Abdulkadir J."/>
            <person name="Abebe A."/>
            <person name="Abera B."/>
            <person name="Abreu J."/>
            <person name="Acer S.C."/>
            <person name="Aftuck L."/>
            <person name="Alexander A."/>
            <person name="An P."/>
            <person name="Anderson E."/>
            <person name="Anderson S."/>
            <person name="Arachi H."/>
            <person name="Azer M."/>
            <person name="Bachantsang P."/>
            <person name="Barry A."/>
            <person name="Bayul T."/>
            <person name="Berlin A."/>
            <person name="Bessette D."/>
            <person name="Bloom T."/>
            <person name="Blye J."/>
            <person name="Boguslavskiy L."/>
            <person name="Bonnet C."/>
            <person name="Boukhgalter B."/>
            <person name="Bourzgui I."/>
            <person name="Brown A."/>
            <person name="Cahill P."/>
            <person name="Channer S."/>
            <person name="Cheshatsang Y."/>
            <person name="Chuda L."/>
            <person name="Citroen M."/>
            <person name="Collymore A."/>
            <person name="Cooke P."/>
            <person name="Costello M."/>
            <person name="D'Aco K."/>
            <person name="Daza R."/>
            <person name="De Haan G."/>
            <person name="DeGray S."/>
            <person name="DeMaso C."/>
            <person name="Dhargay N."/>
            <person name="Dooley K."/>
            <person name="Dooley E."/>
            <person name="Doricent M."/>
            <person name="Dorje P."/>
            <person name="Dorjee K."/>
            <person name="Dupes A."/>
            <person name="Elong R."/>
            <person name="Falk J."/>
            <person name="Farina A."/>
            <person name="Faro S."/>
            <person name="Ferguson D."/>
            <person name="Fisher S."/>
            <person name="Foley C.D."/>
            <person name="Franke A."/>
            <person name="Friedrich D."/>
            <person name="Gadbois L."/>
            <person name="Gearin G."/>
            <person name="Gearin C.R."/>
            <person name="Giannoukos G."/>
            <person name="Goode T."/>
            <person name="Graham J."/>
            <person name="Grandbois E."/>
            <person name="Grewal S."/>
            <person name="Gyaltsen K."/>
            <person name="Hafez N."/>
            <person name="Hagos B."/>
            <person name="Hall J."/>
            <person name="Henson C."/>
            <person name="Hollinger A."/>
            <person name="Honan T."/>
            <person name="Huard M.D."/>
            <person name="Hughes L."/>
            <person name="Hurhula B."/>
            <person name="Husby M.E."/>
            <person name="Kamat A."/>
            <person name="Kanga B."/>
            <person name="Kashin S."/>
            <person name="Khazanovich D."/>
            <person name="Kisner P."/>
            <person name="Lance K."/>
            <person name="Lara M."/>
            <person name="Lee W."/>
            <person name="Lennon N."/>
            <person name="Letendre F."/>
            <person name="LeVine R."/>
            <person name="Lipovsky A."/>
            <person name="Liu X."/>
            <person name="Liu J."/>
            <person name="Liu S."/>
            <person name="Lokyitsang T."/>
            <person name="Lokyitsang Y."/>
            <person name="Lubonja R."/>
            <person name="Lui A."/>
            <person name="MacDonald P."/>
            <person name="Magnisalis V."/>
            <person name="Maru K."/>
            <person name="Matthews C."/>
            <person name="McCusker W."/>
            <person name="McDonough S."/>
            <person name="Mehta T."/>
            <person name="Meldrim J."/>
            <person name="Meneus L."/>
            <person name="Mihai O."/>
            <person name="Mihalev A."/>
            <person name="Mihova T."/>
            <person name="Mittelman R."/>
            <person name="Mlenga V."/>
            <person name="Montmayeur A."/>
            <person name="Mulrain L."/>
            <person name="Navidi A."/>
            <person name="Naylor J."/>
            <person name="Negash T."/>
            <person name="Nguyen T."/>
            <person name="Nguyen N."/>
            <person name="Nicol R."/>
            <person name="Norbu C."/>
            <person name="Norbu N."/>
            <person name="Novod N."/>
            <person name="O'Neill B."/>
            <person name="Osman S."/>
            <person name="Markiewicz E."/>
            <person name="Oyono O.L."/>
            <person name="Patti C."/>
            <person name="Phunkhang P."/>
            <person name="Pierre F."/>
            <person name="Priest M."/>
            <person name="Raghuraman S."/>
            <person name="Rege F."/>
            <person name="Reyes R."/>
            <person name="Rise C."/>
            <person name="Rogov P."/>
            <person name="Ross K."/>
            <person name="Ryan E."/>
            <person name="Settipalli S."/>
            <person name="Shea T."/>
            <person name="Sherpa N."/>
            <person name="Shi L."/>
            <person name="Shih D."/>
            <person name="Sparrow T."/>
            <person name="Spaulding J."/>
            <person name="Stalker J."/>
            <person name="Stange-Thomann N."/>
            <person name="Stavropoulos S."/>
            <person name="Stone C."/>
            <person name="Strader C."/>
            <person name="Tesfaye S."/>
            <person name="Thomson T."/>
            <person name="Thoulutsang Y."/>
            <person name="Thoulutsang D."/>
            <person name="Topham K."/>
            <person name="Topping I."/>
            <person name="Tsamla T."/>
            <person name="Vassiliev H."/>
            <person name="Vo A."/>
            <person name="Wangchuk T."/>
            <person name="Wangdi T."/>
            <person name="Weiand M."/>
            <person name="Wilkinson J."/>
            <person name="Wilson A."/>
            <person name="Yadav S."/>
            <person name="Young G."/>
            <person name="Yu Q."/>
            <person name="Zembek L."/>
            <person name="Zhong D."/>
            <person name="Zimmer A."/>
            <person name="Zwirko Z."/>
            <person name="Jaffe D.B."/>
            <person name="Alvarez P."/>
            <person name="Brockman W."/>
            <person name="Butler J."/>
            <person name="Chin C."/>
            <person name="Gnerre S."/>
            <person name="Grabherr M."/>
            <person name="Kleber M."/>
            <person name="Mauceli E."/>
            <person name="MacCallum I."/>
        </authorList>
    </citation>
    <scope>NUCLEOTIDE SEQUENCE [LARGE SCALE GENOMIC DNA]</scope>
    <source>
        <strain evidence="3">Tucson 14030-0811.24</strain>
    </source>
</reference>
<dbReference type="InterPro" id="IPR015897">
    <property type="entry name" value="CHK_kinase-like"/>
</dbReference>
<dbReference type="Gene3D" id="3.90.1200.10">
    <property type="match status" value="1"/>
</dbReference>
<dbReference type="GO" id="GO:0016740">
    <property type="term" value="F:transferase activity"/>
    <property type="evidence" value="ECO:0007669"/>
    <property type="project" value="UniProtKB-KW"/>
</dbReference>
<dbReference type="OrthoDB" id="190089at2759"/>
<dbReference type="Pfam" id="PF02958">
    <property type="entry name" value="EcKL"/>
    <property type="match status" value="1"/>
</dbReference>
<dbReference type="Proteomes" id="UP000007798">
    <property type="component" value="Unassembled WGS sequence"/>
</dbReference>
<protein>
    <recommendedName>
        <fullName evidence="1">CHK kinase-like domain-containing protein</fullName>
    </recommendedName>
</protein>
<evidence type="ECO:0000313" key="3">
    <source>
        <dbReference type="Proteomes" id="UP000007798"/>
    </source>
</evidence>
<keyword evidence="2" id="KW-0808">Transferase</keyword>
<dbReference type="SUPFAM" id="SSF56112">
    <property type="entry name" value="Protein kinase-like (PK-like)"/>
    <property type="match status" value="1"/>
</dbReference>
<dbReference type="AlphaFoldDB" id="B4NDK8"/>
<dbReference type="OMA" id="FEQGYMD"/>
<dbReference type="HOGENOM" id="CLU_010718_2_0_1"/>
<dbReference type="eggNOG" id="ENOG502SGV2">
    <property type="taxonomic scope" value="Eukaryota"/>
</dbReference>
<dbReference type="PANTHER" id="PTHR11012">
    <property type="entry name" value="PROTEIN KINASE-LIKE DOMAIN-CONTAINING"/>
    <property type="match status" value="1"/>
</dbReference>
<proteinExistence type="predicted"/>
<name>B4NDK8_DROWI</name>
<sequence>MSTVEQQVAYIKKYVIYDILKYFGKDYTVVSHTVDFTNGIGFMSTLYTVELKLQLDERIENKTLVVKFMKGSPEFRETSKSYTQFANEVYAYAEVLPAYEHLLRSSHLNTDIVSEFVPHPFLAKFGVFDNLSTDRESVLALKHLKNDGYILEPSLSLRRDQLEAMSALIGKYHALGYATRILQPLVHERLKSGVVPLHFTTAEGQPTGVYDVLHGVAFARFFEYYERQKSIEQDSGLDAALKRLKEKYLDKPTELLERIRTQSCDESQPDSYFSTILHGDYNRNNVLFHYGPDGKVDNIKMLDFQELRFSTIALDLSFFMYMNIPFEERSTIFPQLLKYYHKHMYELLELVLQRNQGENSLTKDQVDQYLSNYSFERFQSHFKRYAFYGVMICMHFLPWLLAEKEECDKLAHLFETNMHGPEFYQLSIDIAGDAANQEIFNIVRHAYEQGYMDEI</sequence>
<dbReference type="EMBL" id="CH964239">
    <property type="protein sequence ID" value="EDW81830.1"/>
    <property type="molecule type" value="Genomic_DNA"/>
</dbReference>
<organism evidence="2 3">
    <name type="scientific">Drosophila willistoni</name>
    <name type="common">Fruit fly</name>
    <dbReference type="NCBI Taxonomy" id="7260"/>
    <lineage>
        <taxon>Eukaryota</taxon>
        <taxon>Metazoa</taxon>
        <taxon>Ecdysozoa</taxon>
        <taxon>Arthropoda</taxon>
        <taxon>Hexapoda</taxon>
        <taxon>Insecta</taxon>
        <taxon>Pterygota</taxon>
        <taxon>Neoptera</taxon>
        <taxon>Endopterygota</taxon>
        <taxon>Diptera</taxon>
        <taxon>Brachycera</taxon>
        <taxon>Muscomorpha</taxon>
        <taxon>Ephydroidea</taxon>
        <taxon>Drosophilidae</taxon>
        <taxon>Drosophila</taxon>
        <taxon>Sophophora</taxon>
    </lineage>
</organism>
<dbReference type="InParanoid" id="B4NDK8"/>
<feature type="domain" description="CHK kinase-like" evidence="1">
    <location>
        <begin position="139"/>
        <end position="350"/>
    </location>
</feature>
<dbReference type="InterPro" id="IPR011009">
    <property type="entry name" value="Kinase-like_dom_sf"/>
</dbReference>
<dbReference type="PhylomeDB" id="B4NDK8"/>
<dbReference type="SMART" id="SM00587">
    <property type="entry name" value="CHK"/>
    <property type="match status" value="1"/>
</dbReference>
<keyword evidence="3" id="KW-1185">Reference proteome</keyword>
<accession>B4NDK8</accession>
<gene>
    <name evidence="2" type="primary">Dwil\GK25451</name>
    <name evidence="2" type="ORF">Dwil_GK25451</name>
</gene>
<dbReference type="PANTHER" id="PTHR11012:SF4">
    <property type="entry name" value="LD42035P"/>
    <property type="match status" value="1"/>
</dbReference>
<evidence type="ECO:0000313" key="2">
    <source>
        <dbReference type="EMBL" id="EDW81830.1"/>
    </source>
</evidence>
<dbReference type="KEGG" id="dwi:6648854"/>